<keyword evidence="6 7" id="KW-0503">Monooxygenase</keyword>
<dbReference type="InterPro" id="IPR036396">
    <property type="entry name" value="Cyt_P450_sf"/>
</dbReference>
<organism evidence="8 9">
    <name type="scientific">Streptomyces pluripotens</name>
    <dbReference type="NCBI Taxonomy" id="1355015"/>
    <lineage>
        <taxon>Bacteria</taxon>
        <taxon>Bacillati</taxon>
        <taxon>Actinomycetota</taxon>
        <taxon>Actinomycetes</taxon>
        <taxon>Kitasatosporales</taxon>
        <taxon>Streptomycetaceae</taxon>
        <taxon>Streptomyces</taxon>
    </lineage>
</organism>
<dbReference type="Pfam" id="PF00067">
    <property type="entry name" value="p450"/>
    <property type="match status" value="1"/>
</dbReference>
<dbReference type="InterPro" id="IPR002397">
    <property type="entry name" value="Cyt_P450_B"/>
</dbReference>
<evidence type="ECO:0000313" key="9">
    <source>
        <dbReference type="Proteomes" id="UP000031501"/>
    </source>
</evidence>
<accession>A0A221NWJ4</accession>
<proteinExistence type="inferred from homology"/>
<evidence type="ECO:0000256" key="3">
    <source>
        <dbReference type="ARBA" id="ARBA00022723"/>
    </source>
</evidence>
<keyword evidence="5 7" id="KW-0408">Iron</keyword>
<dbReference type="FunFam" id="1.10.630.10:FF:000018">
    <property type="entry name" value="Cytochrome P450 monooxygenase"/>
    <property type="match status" value="1"/>
</dbReference>
<dbReference type="KEGG" id="splu:LK06_007985"/>
<evidence type="ECO:0000256" key="5">
    <source>
        <dbReference type="ARBA" id="ARBA00023004"/>
    </source>
</evidence>
<dbReference type="EMBL" id="CP022433">
    <property type="protein sequence ID" value="ASN24168.1"/>
    <property type="molecule type" value="Genomic_DNA"/>
</dbReference>
<dbReference type="SUPFAM" id="SSF48264">
    <property type="entry name" value="Cytochrome P450"/>
    <property type="match status" value="1"/>
</dbReference>
<reference evidence="8 9" key="1">
    <citation type="submission" date="2017-07" db="EMBL/GenBank/DDBJ databases">
        <title>Genome sequence of Streptomyces pluripotens MUSC 137T.</title>
        <authorList>
            <person name="Ser H.-L."/>
            <person name="Lee L.-H."/>
        </authorList>
    </citation>
    <scope>NUCLEOTIDE SEQUENCE [LARGE SCALE GENOMIC DNA]</scope>
    <source>
        <strain evidence="8 9">MUSC 137</strain>
    </source>
</reference>
<dbReference type="OrthoDB" id="4303587at2"/>
<evidence type="ECO:0000256" key="6">
    <source>
        <dbReference type="ARBA" id="ARBA00023033"/>
    </source>
</evidence>
<evidence type="ECO:0000256" key="7">
    <source>
        <dbReference type="RuleBase" id="RU000461"/>
    </source>
</evidence>
<keyword evidence="2 7" id="KW-0349">Heme</keyword>
<dbReference type="InterPro" id="IPR001128">
    <property type="entry name" value="Cyt_P450"/>
</dbReference>
<dbReference type="Proteomes" id="UP000031501">
    <property type="component" value="Chromosome"/>
</dbReference>
<keyword evidence="4 7" id="KW-0560">Oxidoreductase</keyword>
<dbReference type="PANTHER" id="PTHR46696:SF1">
    <property type="entry name" value="CYTOCHROME P450 YJIB-RELATED"/>
    <property type="match status" value="1"/>
</dbReference>
<sequence>MPEQPIDVPDLPAPFGAADAADPYPSYDRLRASGGMRRIRIRPGLAPWIVSRYEDVREVLGDERLSTDPATTTEEVRAAIRRGRAEEQVALLGRNLLSVDPPDHTRMRRVMSRALTARRAADLEKPVTRLADELLDELGRRSEADLLADYTLPVAVSVVCRIIGIPERDHGLFRGWGRALVRAELEDMTAFDRVSDEMAEYFVPFILGKRRSPGDDLVSVLASARDEERLDDHELISLVYQLFFAGHESSAYFMANAVLTLLRHPAELARLRADPELLPGAIEELLRYEGSVKVPTWRFAKQDLVIAGTAVARGEPVLALLASAGRDPERHPEGAGALRIDRVDTAHLAFSHGIHHCMGAAVGRLESRVAVSRLLDRFPDLRLSVPEDSLRWRVNLMMRGVRELPVTVGRPAL</sequence>
<dbReference type="AlphaFoldDB" id="A0A221NWJ4"/>
<dbReference type="PROSITE" id="PS00086">
    <property type="entry name" value="CYTOCHROME_P450"/>
    <property type="match status" value="1"/>
</dbReference>
<dbReference type="RefSeq" id="WP_043406817.1">
    <property type="nucleotide sequence ID" value="NZ_CP021080.1"/>
</dbReference>
<dbReference type="GO" id="GO:0020037">
    <property type="term" value="F:heme binding"/>
    <property type="evidence" value="ECO:0007669"/>
    <property type="project" value="InterPro"/>
</dbReference>
<name>A0A221NWJ4_9ACTN</name>
<gene>
    <name evidence="8" type="ORF">LK07_09085</name>
</gene>
<comment type="similarity">
    <text evidence="1 7">Belongs to the cytochrome P450 family.</text>
</comment>
<evidence type="ECO:0000256" key="4">
    <source>
        <dbReference type="ARBA" id="ARBA00023002"/>
    </source>
</evidence>
<dbReference type="PRINTS" id="PR00359">
    <property type="entry name" value="BP450"/>
</dbReference>
<evidence type="ECO:0000256" key="1">
    <source>
        <dbReference type="ARBA" id="ARBA00010617"/>
    </source>
</evidence>
<dbReference type="GO" id="GO:0005506">
    <property type="term" value="F:iron ion binding"/>
    <property type="evidence" value="ECO:0007669"/>
    <property type="project" value="InterPro"/>
</dbReference>
<keyword evidence="9" id="KW-1185">Reference proteome</keyword>
<evidence type="ECO:0000256" key="2">
    <source>
        <dbReference type="ARBA" id="ARBA00022617"/>
    </source>
</evidence>
<dbReference type="InterPro" id="IPR017972">
    <property type="entry name" value="Cyt_P450_CS"/>
</dbReference>
<dbReference type="CDD" id="cd11029">
    <property type="entry name" value="CYP107-like"/>
    <property type="match status" value="1"/>
</dbReference>
<dbReference type="GO" id="GO:0004497">
    <property type="term" value="F:monooxygenase activity"/>
    <property type="evidence" value="ECO:0007669"/>
    <property type="project" value="UniProtKB-KW"/>
</dbReference>
<protein>
    <submittedName>
        <fullName evidence="8">Cytochrome P450</fullName>
    </submittedName>
</protein>
<dbReference type="PANTHER" id="PTHR46696">
    <property type="entry name" value="P450, PUTATIVE (EUROFUNG)-RELATED"/>
    <property type="match status" value="1"/>
</dbReference>
<keyword evidence="3 7" id="KW-0479">Metal-binding</keyword>
<dbReference type="STRING" id="1355015.LK06_007985"/>
<dbReference type="Gene3D" id="1.10.630.10">
    <property type="entry name" value="Cytochrome P450"/>
    <property type="match status" value="1"/>
</dbReference>
<dbReference type="GO" id="GO:0016705">
    <property type="term" value="F:oxidoreductase activity, acting on paired donors, with incorporation or reduction of molecular oxygen"/>
    <property type="evidence" value="ECO:0007669"/>
    <property type="project" value="InterPro"/>
</dbReference>
<evidence type="ECO:0000313" key="8">
    <source>
        <dbReference type="EMBL" id="ASN24168.1"/>
    </source>
</evidence>